<evidence type="ECO:0000259" key="2">
    <source>
        <dbReference type="Pfam" id="PF00582"/>
    </source>
</evidence>
<dbReference type="CDD" id="cd00293">
    <property type="entry name" value="USP-like"/>
    <property type="match status" value="2"/>
</dbReference>
<evidence type="ECO:0000313" key="3">
    <source>
        <dbReference type="EMBL" id="HHJ64134.1"/>
    </source>
</evidence>
<dbReference type="Pfam" id="PF00582">
    <property type="entry name" value="Usp"/>
    <property type="match status" value="2"/>
</dbReference>
<evidence type="ECO:0000256" key="1">
    <source>
        <dbReference type="ARBA" id="ARBA00008791"/>
    </source>
</evidence>
<dbReference type="Proteomes" id="UP000885792">
    <property type="component" value="Unassembled WGS sequence"/>
</dbReference>
<dbReference type="InterPro" id="IPR006016">
    <property type="entry name" value="UspA"/>
</dbReference>
<dbReference type="PANTHER" id="PTHR46268">
    <property type="entry name" value="STRESS RESPONSE PROTEIN NHAX"/>
    <property type="match status" value="1"/>
</dbReference>
<proteinExistence type="inferred from homology"/>
<feature type="domain" description="UspA" evidence="2">
    <location>
        <begin position="8"/>
        <end position="166"/>
    </location>
</feature>
<name>A0A7C5Q242_AQUAO</name>
<dbReference type="InterPro" id="IPR006015">
    <property type="entry name" value="Universal_stress_UspA"/>
</dbReference>
<gene>
    <name evidence="3" type="ORF">ENJ61_04425</name>
</gene>
<accession>A0A7C5Q242</accession>
<dbReference type="PRINTS" id="PR01438">
    <property type="entry name" value="UNVRSLSTRESS"/>
</dbReference>
<protein>
    <submittedName>
        <fullName evidence="3">Universal stress protein</fullName>
    </submittedName>
</protein>
<feature type="domain" description="UspA" evidence="2">
    <location>
        <begin position="171"/>
        <end position="329"/>
    </location>
</feature>
<dbReference type="Gene3D" id="3.40.50.620">
    <property type="entry name" value="HUPs"/>
    <property type="match status" value="2"/>
</dbReference>
<comment type="caution">
    <text evidence="3">The sequence shown here is derived from an EMBL/GenBank/DDBJ whole genome shotgun (WGS) entry which is preliminary data.</text>
</comment>
<reference evidence="3" key="1">
    <citation type="journal article" date="2020" name="mSystems">
        <title>Genome- and Community-Level Interaction Insights into Carbon Utilization and Element Cycling Functions of Hydrothermarchaeota in Hydrothermal Sediment.</title>
        <authorList>
            <person name="Zhou Z."/>
            <person name="Liu Y."/>
            <person name="Xu W."/>
            <person name="Pan J."/>
            <person name="Luo Z.H."/>
            <person name="Li M."/>
        </authorList>
    </citation>
    <scope>NUCLEOTIDE SEQUENCE [LARGE SCALE GENOMIC DNA]</scope>
    <source>
        <strain evidence="3">HyVt-501</strain>
    </source>
</reference>
<dbReference type="SUPFAM" id="SSF52402">
    <property type="entry name" value="Adenine nucleotide alpha hydrolases-like"/>
    <property type="match status" value="2"/>
</dbReference>
<dbReference type="AlphaFoldDB" id="A0A7C5Q242"/>
<sequence>MVYNLEAMKKIAVAIDNSSISPAVARAALDVAKVFGSEVIGVHGYNVRLHERAFRIMEPILPQKYQEEFLAKQREFHDELMRSAMEKISLSYLEPYREMFEKAGIPYRCAVREGKNYSAVLGVATEESADLIVVGAYGFNRVREGYLGSTCLRVMRAFPGRILVVRDRIRFEKIVVALDGSEQSLGVLRTALRFAESFDAELHLLYVFDTNLHRFIFDKLKRFMFHVKGFSFKSKEQERLHDEFIDKGLRRVGELIIEKGMKVVQESGFGGRVVPAVIEGYLYDGVCHYMSQTGADLVFLGRTGRHYEEGMDIGSVAENVARYAPGSVFLGESGGTSGWRI</sequence>
<dbReference type="PANTHER" id="PTHR46268:SF6">
    <property type="entry name" value="UNIVERSAL STRESS PROTEIN UP12"/>
    <property type="match status" value="1"/>
</dbReference>
<comment type="similarity">
    <text evidence="1">Belongs to the universal stress protein A family.</text>
</comment>
<dbReference type="InterPro" id="IPR014729">
    <property type="entry name" value="Rossmann-like_a/b/a_fold"/>
</dbReference>
<organism evidence="3">
    <name type="scientific">Aquifex aeolicus</name>
    <dbReference type="NCBI Taxonomy" id="63363"/>
    <lineage>
        <taxon>Bacteria</taxon>
        <taxon>Pseudomonadati</taxon>
        <taxon>Aquificota</taxon>
        <taxon>Aquificia</taxon>
        <taxon>Aquificales</taxon>
        <taxon>Aquificaceae</taxon>
        <taxon>Aquifex</taxon>
    </lineage>
</organism>
<dbReference type="EMBL" id="DRNB01000160">
    <property type="protein sequence ID" value="HHJ64134.1"/>
    <property type="molecule type" value="Genomic_DNA"/>
</dbReference>